<gene>
    <name evidence="4" type="ORF">EDB95_1466</name>
</gene>
<dbReference type="Pfam" id="PF13505">
    <property type="entry name" value="OMP_b-brl"/>
    <property type="match status" value="1"/>
</dbReference>
<organism evidence="4 5">
    <name type="scientific">Dinghuibacter silviterrae</name>
    <dbReference type="NCBI Taxonomy" id="1539049"/>
    <lineage>
        <taxon>Bacteria</taxon>
        <taxon>Pseudomonadati</taxon>
        <taxon>Bacteroidota</taxon>
        <taxon>Chitinophagia</taxon>
        <taxon>Chitinophagales</taxon>
        <taxon>Chitinophagaceae</taxon>
        <taxon>Dinghuibacter</taxon>
    </lineage>
</organism>
<dbReference type="InterPro" id="IPR011250">
    <property type="entry name" value="OMP/PagP_B-barrel"/>
</dbReference>
<dbReference type="RefSeq" id="WP_133992112.1">
    <property type="nucleotide sequence ID" value="NZ_SODV01000001.1"/>
</dbReference>
<keyword evidence="1 2" id="KW-0732">Signal</keyword>
<dbReference type="InterPro" id="IPR027385">
    <property type="entry name" value="Beta-barrel_OMP"/>
</dbReference>
<proteinExistence type="predicted"/>
<evidence type="ECO:0000313" key="4">
    <source>
        <dbReference type="EMBL" id="TDX00442.1"/>
    </source>
</evidence>
<keyword evidence="5" id="KW-1185">Reference proteome</keyword>
<evidence type="ECO:0000313" key="5">
    <source>
        <dbReference type="Proteomes" id="UP000294498"/>
    </source>
</evidence>
<sequence>MRHFLFVPILLFSLGAAAQTQTGRWDVSVSAGPAIPFGSFAKTSTTNANSQYALTGWDAQVQVNYKIITGINLSFLVGHQDNGFDNGQLYPPTNYSSYSSWRVMVGPSFRWFPGDQQKWAFTARILGGAQWSGSNEYQGFGDAPFTFQTGVGVQYNLTKRWYLTATGDIVTAKYKRTVNESTLTGPRSSINTGIGIGVSL</sequence>
<feature type="chain" id="PRO_5020537589" evidence="2">
    <location>
        <begin position="19"/>
        <end position="200"/>
    </location>
</feature>
<feature type="signal peptide" evidence="2">
    <location>
        <begin position="1"/>
        <end position="18"/>
    </location>
</feature>
<reference evidence="4 5" key="1">
    <citation type="submission" date="2019-03" db="EMBL/GenBank/DDBJ databases">
        <title>Genomic Encyclopedia of Type Strains, Phase IV (KMG-IV): sequencing the most valuable type-strain genomes for metagenomic binning, comparative biology and taxonomic classification.</title>
        <authorList>
            <person name="Goeker M."/>
        </authorList>
    </citation>
    <scope>NUCLEOTIDE SEQUENCE [LARGE SCALE GENOMIC DNA]</scope>
    <source>
        <strain evidence="4 5">DSM 100059</strain>
    </source>
</reference>
<comment type="caution">
    <text evidence="4">The sequence shown here is derived from an EMBL/GenBank/DDBJ whole genome shotgun (WGS) entry which is preliminary data.</text>
</comment>
<accession>A0A4R8DQL6</accession>
<evidence type="ECO:0000256" key="1">
    <source>
        <dbReference type="ARBA" id="ARBA00022729"/>
    </source>
</evidence>
<protein>
    <submittedName>
        <fullName evidence="4">Outer membrane protein with beta-barrel domain</fullName>
    </submittedName>
</protein>
<dbReference type="Proteomes" id="UP000294498">
    <property type="component" value="Unassembled WGS sequence"/>
</dbReference>
<feature type="domain" description="Outer membrane protein beta-barrel" evidence="3">
    <location>
        <begin position="4"/>
        <end position="179"/>
    </location>
</feature>
<evidence type="ECO:0000259" key="3">
    <source>
        <dbReference type="Pfam" id="PF13505"/>
    </source>
</evidence>
<dbReference type="EMBL" id="SODV01000001">
    <property type="protein sequence ID" value="TDX00442.1"/>
    <property type="molecule type" value="Genomic_DNA"/>
</dbReference>
<name>A0A4R8DQL6_9BACT</name>
<dbReference type="SUPFAM" id="SSF56925">
    <property type="entry name" value="OMPA-like"/>
    <property type="match status" value="1"/>
</dbReference>
<dbReference type="AlphaFoldDB" id="A0A4R8DQL6"/>
<evidence type="ECO:0000256" key="2">
    <source>
        <dbReference type="SAM" id="SignalP"/>
    </source>
</evidence>